<reference evidence="1 2" key="1">
    <citation type="submission" date="2022-05" db="EMBL/GenBank/DDBJ databases">
        <title>Genome Sequencing of Bee-Associated Microbes.</title>
        <authorList>
            <person name="Dunlap C."/>
        </authorList>
    </citation>
    <scope>NUCLEOTIDE SEQUENCE [LARGE SCALE GENOMIC DNA]</scope>
    <source>
        <strain evidence="1 2">NRRL B-04010</strain>
    </source>
</reference>
<dbReference type="GeneID" id="94491512"/>
<accession>A0ABT4H1Q7</accession>
<dbReference type="RefSeq" id="WP_005550620.1">
    <property type="nucleotide sequence ID" value="NZ_JAMDLX010000143.1"/>
</dbReference>
<name>A0ABT4H1Q7_PAEAL</name>
<keyword evidence="2" id="KW-1185">Reference proteome</keyword>
<evidence type="ECO:0000313" key="1">
    <source>
        <dbReference type="EMBL" id="MCY9762889.1"/>
    </source>
</evidence>
<gene>
    <name evidence="1" type="ORF">M5X12_20345</name>
</gene>
<protein>
    <submittedName>
        <fullName evidence="1">Uncharacterized protein</fullName>
    </submittedName>
</protein>
<comment type="caution">
    <text evidence="1">The sequence shown here is derived from an EMBL/GenBank/DDBJ whole genome shotgun (WGS) entry which is preliminary data.</text>
</comment>
<organism evidence="1 2">
    <name type="scientific">Paenibacillus alvei</name>
    <name type="common">Bacillus alvei</name>
    <dbReference type="NCBI Taxonomy" id="44250"/>
    <lineage>
        <taxon>Bacteria</taxon>
        <taxon>Bacillati</taxon>
        <taxon>Bacillota</taxon>
        <taxon>Bacilli</taxon>
        <taxon>Bacillales</taxon>
        <taxon>Paenibacillaceae</taxon>
        <taxon>Paenibacillus</taxon>
    </lineage>
</organism>
<dbReference type="EMBL" id="JAMDNP010000043">
    <property type="protein sequence ID" value="MCY9762889.1"/>
    <property type="molecule type" value="Genomic_DNA"/>
</dbReference>
<dbReference type="Proteomes" id="UP001527181">
    <property type="component" value="Unassembled WGS sequence"/>
</dbReference>
<proteinExistence type="predicted"/>
<sequence>MNQWSNQACFGYMILAAQKAGLEEDQIREITRKMHRVHDEVSVEEAAQYYRESDY</sequence>
<evidence type="ECO:0000313" key="2">
    <source>
        <dbReference type="Proteomes" id="UP001527181"/>
    </source>
</evidence>